<organism evidence="2 3">
    <name type="scientific">Liparis tanakae</name>
    <name type="common">Tanaka's snailfish</name>
    <dbReference type="NCBI Taxonomy" id="230148"/>
    <lineage>
        <taxon>Eukaryota</taxon>
        <taxon>Metazoa</taxon>
        <taxon>Chordata</taxon>
        <taxon>Craniata</taxon>
        <taxon>Vertebrata</taxon>
        <taxon>Euteleostomi</taxon>
        <taxon>Actinopterygii</taxon>
        <taxon>Neopterygii</taxon>
        <taxon>Teleostei</taxon>
        <taxon>Neoteleostei</taxon>
        <taxon>Acanthomorphata</taxon>
        <taxon>Eupercaria</taxon>
        <taxon>Perciformes</taxon>
        <taxon>Cottioidei</taxon>
        <taxon>Cottales</taxon>
        <taxon>Liparidae</taxon>
        <taxon>Liparis</taxon>
    </lineage>
</organism>
<evidence type="ECO:0000313" key="3">
    <source>
        <dbReference type="Proteomes" id="UP000314294"/>
    </source>
</evidence>
<name>A0A4Z2FF31_9TELE</name>
<dbReference type="Proteomes" id="UP000314294">
    <property type="component" value="Unassembled WGS sequence"/>
</dbReference>
<feature type="region of interest" description="Disordered" evidence="1">
    <location>
        <begin position="49"/>
        <end position="71"/>
    </location>
</feature>
<comment type="caution">
    <text evidence="2">The sequence shown here is derived from an EMBL/GenBank/DDBJ whole genome shotgun (WGS) entry which is preliminary data.</text>
</comment>
<feature type="compositionally biased region" description="Basic and acidic residues" evidence="1">
    <location>
        <begin position="49"/>
        <end position="59"/>
    </location>
</feature>
<sequence length="71" mass="8212">MMMMGFGLSLSDRLRCPEEEQPVTRLCTQGATDLEKQLELLLVENQHLKQELQRADRQVETPQTGRDPTDR</sequence>
<feature type="compositionally biased region" description="Polar residues" evidence="1">
    <location>
        <begin position="60"/>
        <end position="71"/>
    </location>
</feature>
<dbReference type="EMBL" id="SRLO01001270">
    <property type="protein sequence ID" value="TNN39551.1"/>
    <property type="molecule type" value="Genomic_DNA"/>
</dbReference>
<keyword evidence="3" id="KW-1185">Reference proteome</keyword>
<accession>A0A4Z2FF31</accession>
<dbReference type="AlphaFoldDB" id="A0A4Z2FF31"/>
<reference evidence="2 3" key="1">
    <citation type="submission" date="2019-03" db="EMBL/GenBank/DDBJ databases">
        <title>First draft genome of Liparis tanakae, snailfish: a comprehensive survey of snailfish specific genes.</title>
        <authorList>
            <person name="Kim W."/>
            <person name="Song I."/>
            <person name="Jeong J.-H."/>
            <person name="Kim D."/>
            <person name="Kim S."/>
            <person name="Ryu S."/>
            <person name="Song J.Y."/>
            <person name="Lee S.K."/>
        </authorList>
    </citation>
    <scope>NUCLEOTIDE SEQUENCE [LARGE SCALE GENOMIC DNA]</scope>
    <source>
        <tissue evidence="2">Muscle</tissue>
    </source>
</reference>
<gene>
    <name evidence="2" type="ORF">EYF80_050272</name>
</gene>
<evidence type="ECO:0000313" key="2">
    <source>
        <dbReference type="EMBL" id="TNN39551.1"/>
    </source>
</evidence>
<proteinExistence type="predicted"/>
<protein>
    <submittedName>
        <fullName evidence="2">Uncharacterized protein</fullName>
    </submittedName>
</protein>
<evidence type="ECO:0000256" key="1">
    <source>
        <dbReference type="SAM" id="MobiDB-lite"/>
    </source>
</evidence>